<dbReference type="EMBL" id="QYYH01000182">
    <property type="protein sequence ID" value="RJY05846.1"/>
    <property type="molecule type" value="Genomic_DNA"/>
</dbReference>
<dbReference type="AlphaFoldDB" id="A0A3A6T455"/>
<gene>
    <name evidence="1" type="ORF">D5R81_18435</name>
</gene>
<organism evidence="1 2">
    <name type="scientific">Parashewanella spongiae</name>
    <dbReference type="NCBI Taxonomy" id="342950"/>
    <lineage>
        <taxon>Bacteria</taxon>
        <taxon>Pseudomonadati</taxon>
        <taxon>Pseudomonadota</taxon>
        <taxon>Gammaproteobacteria</taxon>
        <taxon>Alteromonadales</taxon>
        <taxon>Shewanellaceae</taxon>
        <taxon>Parashewanella</taxon>
    </lineage>
</organism>
<dbReference type="RefSeq" id="WP_121855063.1">
    <property type="nucleotide sequence ID" value="NZ_CP037952.1"/>
</dbReference>
<evidence type="ECO:0000313" key="1">
    <source>
        <dbReference type="EMBL" id="RJY05846.1"/>
    </source>
</evidence>
<proteinExistence type="predicted"/>
<protein>
    <submittedName>
        <fullName evidence="1">Uncharacterized protein</fullName>
    </submittedName>
</protein>
<name>A0A3A6T455_9GAMM</name>
<reference evidence="1 2" key="1">
    <citation type="submission" date="2018-09" db="EMBL/GenBank/DDBJ databases">
        <title>Phylogeny of the Shewanellaceae, and recommendation for two new genera, Pseudoshewanella and Parashewanella.</title>
        <authorList>
            <person name="Wang G."/>
        </authorList>
    </citation>
    <scope>NUCLEOTIDE SEQUENCE [LARGE SCALE GENOMIC DNA]</scope>
    <source>
        <strain evidence="1 2">KCTC 22492</strain>
    </source>
</reference>
<accession>A0A3A6T455</accession>
<keyword evidence="2" id="KW-1185">Reference proteome</keyword>
<sequence length="355" mass="40951">MATNLNATLNQNILFHTSKNGQLLEFSQAHFDHINSLLSSNADSLTLKIKSPRRMPETVTYRVRASSTEYFELRRLKAFLGCVPYERYDSQTREIERVYRQFQFSPAMSKLYSTALGSPRTDRAHGVTLKTGYCTLNRVLKDLREMPRCNLVFIEAEGIFFHDRVAPSKNIFHDRGVPSKRERERECEKTYRLSDNFIPDFAKFKSENPTVKFILMSQDKEYLSCPEFKRNREECLSLFDAELSIVNTEQLTACVQKMFNVDGEKVNASVVAFNESTILSAVSQLIAISRTSTSVDKPVEVGCAYQYVANLGEQYSVLAFQQGNKTVEEFFHNNADFKYQYDTWRFYKDKICVVA</sequence>
<dbReference type="Proteomes" id="UP000273022">
    <property type="component" value="Unassembled WGS sequence"/>
</dbReference>
<comment type="caution">
    <text evidence="1">The sequence shown here is derived from an EMBL/GenBank/DDBJ whole genome shotgun (WGS) entry which is preliminary data.</text>
</comment>
<evidence type="ECO:0000313" key="2">
    <source>
        <dbReference type="Proteomes" id="UP000273022"/>
    </source>
</evidence>